<dbReference type="InterPro" id="IPR032245">
    <property type="entry name" value="RMI2"/>
</dbReference>
<dbReference type="Gene3D" id="2.40.50.140">
    <property type="entry name" value="Nucleic acid-binding proteins"/>
    <property type="match status" value="1"/>
</dbReference>
<comment type="subunit">
    <text evidence="7">Component of the RMI complex, containing at least TOP3A, RMI1 and RMI2. The RMI complex interacts with BLM.</text>
</comment>
<dbReference type="AGR" id="Xenbase:XB-GENE-995189"/>
<dbReference type="RefSeq" id="XP_004918006.2">
    <property type="nucleotide sequence ID" value="XM_004917949.4"/>
</dbReference>
<dbReference type="GO" id="GO:0003677">
    <property type="term" value="F:DNA binding"/>
    <property type="evidence" value="ECO:0007669"/>
    <property type="project" value="UniProtKB-KW"/>
</dbReference>
<dbReference type="PANTHER" id="PTHR33962:SF1">
    <property type="entry name" value="RECQ-MEDIATED GENOME INSTABILITY PROTEIN 2"/>
    <property type="match status" value="1"/>
</dbReference>
<dbReference type="Reactome" id="R-XTR-69473">
    <property type="pathway name" value="G2/M DNA damage checkpoint"/>
</dbReference>
<organism evidence="9">
    <name type="scientific">Xenopus tropicalis</name>
    <name type="common">Western clawed frog</name>
    <name type="synonym">Silurana tropicalis</name>
    <dbReference type="NCBI Taxonomy" id="8364"/>
    <lineage>
        <taxon>Eukaryota</taxon>
        <taxon>Metazoa</taxon>
        <taxon>Chordata</taxon>
        <taxon>Craniata</taxon>
        <taxon>Vertebrata</taxon>
        <taxon>Euteleostomi</taxon>
        <taxon>Amphibia</taxon>
        <taxon>Batrachia</taxon>
        <taxon>Anura</taxon>
        <taxon>Pipoidea</taxon>
        <taxon>Pipidae</taxon>
        <taxon>Xenopodinae</taxon>
        <taxon>Xenopus</taxon>
        <taxon>Silurana</taxon>
    </lineage>
</organism>
<protein>
    <recommendedName>
        <fullName evidence="8">RecQ-mediated genome instability protein 2</fullName>
    </recommendedName>
</protein>
<sequence>MQTGIGRNYKLKALQKGRLKRRICRLLILPKNLTNSERLLQISSHSYQNRRTEMAAHGETSSVGGFQFSSPPVKMLAGKLRECTRRAGPTPSFWLEKDPSGGGGQLDVSLVWMQGTVIQVRPDRGTTLRLNDTTHTFTVCGADKVPKGKHCLEIGKYVMVMGVVLSSSPEPILRAVKITDLSDNPVHSRMWKHEVDHLHRTYMGHRAI</sequence>
<comment type="function">
    <text evidence="5">Essential component of the RMI complex, a complex that plays an important role in the processing of homologous recombination intermediates. It is required to regulate sister chromatid segregation and to limit DNA crossover. Essential for the stability, localization, and function of BLM, TOP3A, and complexes containing BLM. In the RMI complex, it is required to target BLM to chromatin and stress-induced nuclear foci and mitotic phosphorylation of BLM.</text>
</comment>
<dbReference type="GO" id="GO:0006281">
    <property type="term" value="P:DNA repair"/>
    <property type="evidence" value="ECO:0000318"/>
    <property type="project" value="GO_Central"/>
</dbReference>
<dbReference type="Proteomes" id="UP000008143">
    <property type="component" value="Chromosome 9"/>
</dbReference>
<dbReference type="CTD" id="116028"/>
<name>A0A803K1F9_XENTR</name>
<keyword evidence="4" id="KW-0539">Nucleus</keyword>
<dbReference type="FunFam" id="2.40.50.140:FF:000224">
    <property type="entry name" value="RecQ mediated genome instability 2"/>
    <property type="match status" value="1"/>
</dbReference>
<dbReference type="Xenbase" id="XB-GENE-995189">
    <property type="gene designation" value="rmi2"/>
</dbReference>
<evidence type="ECO:0000313" key="12">
    <source>
        <dbReference type="Xenbase" id="XB-GENE-995189"/>
    </source>
</evidence>
<reference evidence="11" key="3">
    <citation type="submission" date="2025-04" db="UniProtKB">
        <authorList>
            <consortium name="RefSeq"/>
        </authorList>
    </citation>
    <scope>IDENTIFICATION</scope>
    <source>
        <strain evidence="11">Nigerian</strain>
        <tissue evidence="11">Liver and blood</tissue>
    </source>
</reference>
<reference evidence="9" key="2">
    <citation type="submission" date="2021-03" db="UniProtKB">
        <authorList>
            <consortium name="Ensembl"/>
        </authorList>
    </citation>
    <scope>IDENTIFICATION</scope>
</reference>
<accession>A0A803K1F9</accession>
<dbReference type="InterPro" id="IPR012340">
    <property type="entry name" value="NA-bd_OB-fold"/>
</dbReference>
<comment type="similarity">
    <text evidence="6">Belongs to the RMI2 family.</text>
</comment>
<keyword evidence="10" id="KW-1185">Reference proteome</keyword>
<evidence type="ECO:0000256" key="7">
    <source>
        <dbReference type="ARBA" id="ARBA00065114"/>
    </source>
</evidence>
<evidence type="ECO:0000313" key="11">
    <source>
        <dbReference type="RefSeq" id="XP_004918006.2"/>
    </source>
</evidence>
<keyword evidence="2" id="KW-0235">DNA replication</keyword>
<dbReference type="GO" id="GO:0016607">
    <property type="term" value="C:nuclear speck"/>
    <property type="evidence" value="ECO:0000318"/>
    <property type="project" value="GO_Central"/>
</dbReference>
<comment type="subcellular location">
    <subcellularLocation>
        <location evidence="1">Nucleus</location>
    </subcellularLocation>
</comment>
<dbReference type="OrthoDB" id="10024265at2759"/>
<dbReference type="OMA" id="RVSLVWM"/>
<evidence type="ECO:0000256" key="3">
    <source>
        <dbReference type="ARBA" id="ARBA00023125"/>
    </source>
</evidence>
<dbReference type="Reactome" id="R-XTR-5685938">
    <property type="pathway name" value="HDR through Single Strand Annealing (SSA)"/>
</dbReference>
<dbReference type="Ensembl" id="ENSXETT00000107346">
    <property type="protein sequence ID" value="ENSXETP00000114153"/>
    <property type="gene ID" value="ENSXETG00000047132"/>
</dbReference>
<evidence type="ECO:0000256" key="5">
    <source>
        <dbReference type="ARBA" id="ARBA00055932"/>
    </source>
</evidence>
<dbReference type="GO" id="GO:2000042">
    <property type="term" value="P:negative regulation of double-strand break repair via homologous recombination"/>
    <property type="evidence" value="ECO:0000318"/>
    <property type="project" value="GO_Central"/>
</dbReference>
<evidence type="ECO:0000313" key="10">
    <source>
        <dbReference type="Proteomes" id="UP000008143"/>
    </source>
</evidence>
<dbReference type="GO" id="GO:0006260">
    <property type="term" value="P:DNA replication"/>
    <property type="evidence" value="ECO:0007669"/>
    <property type="project" value="UniProtKB-KW"/>
</dbReference>
<dbReference type="GO" id="GO:0005829">
    <property type="term" value="C:cytosol"/>
    <property type="evidence" value="ECO:0000318"/>
    <property type="project" value="GO_Central"/>
</dbReference>
<evidence type="ECO:0000256" key="1">
    <source>
        <dbReference type="ARBA" id="ARBA00004123"/>
    </source>
</evidence>
<dbReference type="GeneID" id="101731578"/>
<proteinExistence type="inferred from homology"/>
<dbReference type="Reactome" id="R-XTR-6804756">
    <property type="pathway name" value="Regulation of TP53 Activity through Phosphorylation"/>
</dbReference>
<dbReference type="Pfam" id="PF16100">
    <property type="entry name" value="RMI2"/>
    <property type="match status" value="1"/>
</dbReference>
<dbReference type="Reactome" id="R-XTR-5693607">
    <property type="pathway name" value="Processing of DNA double-strand break ends"/>
</dbReference>
<dbReference type="GO" id="GO:0033045">
    <property type="term" value="P:regulation of sister chromatid segregation"/>
    <property type="evidence" value="ECO:0000318"/>
    <property type="project" value="GO_Central"/>
</dbReference>
<evidence type="ECO:0000256" key="8">
    <source>
        <dbReference type="ARBA" id="ARBA00069617"/>
    </source>
</evidence>
<dbReference type="KEGG" id="xtr:101731578"/>
<evidence type="ECO:0000256" key="2">
    <source>
        <dbReference type="ARBA" id="ARBA00022705"/>
    </source>
</evidence>
<dbReference type="Reactome" id="R-XTR-5693568">
    <property type="pathway name" value="Resolution of D-loop Structures through Holliday Junction Intermediates"/>
</dbReference>
<dbReference type="AlphaFoldDB" id="A0A803K1F9"/>
<keyword evidence="3" id="KW-0238">DNA-binding</keyword>
<evidence type="ECO:0000256" key="4">
    <source>
        <dbReference type="ARBA" id="ARBA00023242"/>
    </source>
</evidence>
<dbReference type="GeneTree" id="ENSGT00390000001653"/>
<gene>
    <name evidence="9 11 12" type="primary">rmi2</name>
</gene>
<reference evidence="9" key="1">
    <citation type="journal article" date="2010" name="Science">
        <title>The genome of the Western clawed frog Xenopus tropicalis.</title>
        <authorList>
            <person name="Hellsten U."/>
            <person name="Harland R.M."/>
            <person name="Gilchrist M.J."/>
            <person name="Hendrix D."/>
            <person name="Jurka J."/>
            <person name="Kapitonov V."/>
            <person name="Ovcharenko I."/>
            <person name="Putnam N.H."/>
            <person name="Shu S."/>
            <person name="Taher L."/>
            <person name="Blitz I.L."/>
            <person name="Blumberg B."/>
            <person name="Dichmann D.S."/>
            <person name="Dubchak I."/>
            <person name="Amaya E."/>
            <person name="Detter J.C."/>
            <person name="Fletcher R."/>
            <person name="Gerhard D.S."/>
            <person name="Goodstein D."/>
            <person name="Graves T."/>
            <person name="Grigoriev I.V."/>
            <person name="Grimwood J."/>
            <person name="Kawashima T."/>
            <person name="Lindquist E."/>
            <person name="Lucas S.M."/>
            <person name="Mead P.E."/>
            <person name="Mitros T."/>
            <person name="Ogino H."/>
            <person name="Ohta Y."/>
            <person name="Poliakov A.V."/>
            <person name="Pollet N."/>
            <person name="Robert J."/>
            <person name="Salamov A."/>
            <person name="Sater A.K."/>
            <person name="Schmutz J."/>
            <person name="Terry A."/>
            <person name="Vize P.D."/>
            <person name="Warren W.C."/>
            <person name="Wells D."/>
            <person name="Wills A."/>
            <person name="Wilson R.K."/>
            <person name="Zimmerman L.B."/>
            <person name="Zorn A.M."/>
            <person name="Grainger R."/>
            <person name="Grammer T."/>
            <person name="Khokha M.K."/>
            <person name="Richardson P.M."/>
            <person name="Rokhsar D.S."/>
        </authorList>
    </citation>
    <scope>NUCLEOTIDE SEQUENCE [LARGE SCALE GENOMIC DNA]</scope>
    <source>
        <strain evidence="9">Nigerian</strain>
    </source>
</reference>
<evidence type="ECO:0000256" key="6">
    <source>
        <dbReference type="ARBA" id="ARBA00061240"/>
    </source>
</evidence>
<dbReference type="PANTHER" id="PTHR33962">
    <property type="entry name" value="RECQ-MEDIATED GENOME INSTABILITY PROTEIN 2 RMI2"/>
    <property type="match status" value="1"/>
</dbReference>
<dbReference type="GO" id="GO:0043007">
    <property type="term" value="P:maintenance of rDNA"/>
    <property type="evidence" value="ECO:0000318"/>
    <property type="project" value="GO_Central"/>
</dbReference>
<evidence type="ECO:0000313" key="9">
    <source>
        <dbReference type="Ensembl" id="ENSXETP00000114153"/>
    </source>
</evidence>